<feature type="domain" description="DSBA-like thioredoxin" evidence="1">
    <location>
        <begin position="13"/>
        <end position="205"/>
    </location>
</feature>
<dbReference type="InterPro" id="IPR001853">
    <property type="entry name" value="DSBA-like_thioredoxin_dom"/>
</dbReference>
<dbReference type="OrthoDB" id="9799122at2"/>
<dbReference type="GeneID" id="86939142"/>
<dbReference type="Gene3D" id="3.40.30.10">
    <property type="entry name" value="Glutaredoxin"/>
    <property type="match status" value="1"/>
</dbReference>
<dbReference type="EMBL" id="AJLO02000015">
    <property type="protein sequence ID" value="KOE99896.1"/>
    <property type="molecule type" value="Genomic_DNA"/>
</dbReference>
<reference evidence="2 3" key="1">
    <citation type="journal article" date="2012" name="J. Bacteriol.">
        <title>Genome sequence of a novel nicotine-degrading strain, Pseudomonas geniculata N1.</title>
        <authorList>
            <person name="Tang H."/>
            <person name="Yu H."/>
            <person name="Tai C."/>
            <person name="Huang K."/>
            <person name="Liu Y."/>
            <person name="Wang L."/>
            <person name="Yao Y."/>
            <person name="Wu G."/>
            <person name="Xu P."/>
        </authorList>
    </citation>
    <scope>NUCLEOTIDE SEQUENCE [LARGE SCALE GENOMIC DNA]</scope>
    <source>
        <strain evidence="2 3">N1</strain>
    </source>
</reference>
<dbReference type="RefSeq" id="WP_010485027.1">
    <property type="nucleotide sequence ID" value="NZ_AJLO02000015.1"/>
</dbReference>
<protein>
    <submittedName>
        <fullName evidence="2">Thioredoxin</fullName>
    </submittedName>
</protein>
<dbReference type="Pfam" id="PF01323">
    <property type="entry name" value="DSBA"/>
    <property type="match status" value="1"/>
</dbReference>
<dbReference type="AlphaFoldDB" id="A0A0L8ACC3"/>
<accession>A0A0L8ACC3</accession>
<dbReference type="SUPFAM" id="SSF52833">
    <property type="entry name" value="Thioredoxin-like"/>
    <property type="match status" value="1"/>
</dbReference>
<evidence type="ECO:0000313" key="2">
    <source>
        <dbReference type="EMBL" id="KOE99896.1"/>
    </source>
</evidence>
<dbReference type="GO" id="GO:0016491">
    <property type="term" value="F:oxidoreductase activity"/>
    <property type="evidence" value="ECO:0007669"/>
    <property type="project" value="InterPro"/>
</dbReference>
<proteinExistence type="predicted"/>
<evidence type="ECO:0000313" key="3">
    <source>
        <dbReference type="Proteomes" id="UP000036890"/>
    </source>
</evidence>
<gene>
    <name evidence="2" type="ORF">W7K_06020</name>
</gene>
<comment type="caution">
    <text evidence="2">The sequence shown here is derived from an EMBL/GenBank/DDBJ whole genome shotgun (WGS) entry which is preliminary data.</text>
</comment>
<dbReference type="InterPro" id="IPR036249">
    <property type="entry name" value="Thioredoxin-like_sf"/>
</dbReference>
<organism evidence="2 3">
    <name type="scientific">Stenotrophomonas geniculata N1</name>
    <dbReference type="NCBI Taxonomy" id="1167641"/>
    <lineage>
        <taxon>Bacteria</taxon>
        <taxon>Pseudomonadati</taxon>
        <taxon>Pseudomonadota</taxon>
        <taxon>Gammaproteobacteria</taxon>
        <taxon>Lysobacterales</taxon>
        <taxon>Lysobacteraceae</taxon>
        <taxon>Stenotrophomonas</taxon>
    </lineage>
</organism>
<sequence length="216" mass="23461">MSSVPSPATAAPVVDFFHDVVCGWCFVLAPRLKQVSAELGIQVRHRSFVLQDSRAQMVEVFGSMERAKAIILRHWTDCAAHEDTARIDIEGMRAQDFEYPSGWLGALACQAAGMLGGNDAHGAMFDAVQWAHLHQHRNIGDAEVLLDIAEALGHPRGAFADHMRSDAVRQRVQVDRAEAAALGIRSIPTVIGGNGLRLQTLPLPHLRQALAHLVAA</sequence>
<dbReference type="PANTHER" id="PTHR13887">
    <property type="entry name" value="GLUTATHIONE S-TRANSFERASE KAPPA"/>
    <property type="match status" value="1"/>
</dbReference>
<dbReference type="Proteomes" id="UP000036890">
    <property type="component" value="Unassembled WGS sequence"/>
</dbReference>
<evidence type="ECO:0000259" key="1">
    <source>
        <dbReference type="Pfam" id="PF01323"/>
    </source>
</evidence>
<name>A0A0L8ACC3_9GAMM</name>